<organism evidence="8 9">
    <name type="scientific">Linnemannia gamsii</name>
    <dbReference type="NCBI Taxonomy" id="64522"/>
    <lineage>
        <taxon>Eukaryota</taxon>
        <taxon>Fungi</taxon>
        <taxon>Fungi incertae sedis</taxon>
        <taxon>Mucoromycota</taxon>
        <taxon>Mortierellomycotina</taxon>
        <taxon>Mortierellomycetes</taxon>
        <taxon>Mortierellales</taxon>
        <taxon>Mortierellaceae</taxon>
        <taxon>Linnemannia</taxon>
    </lineage>
</organism>
<dbReference type="GO" id="GO:0012505">
    <property type="term" value="C:endomembrane system"/>
    <property type="evidence" value="ECO:0007669"/>
    <property type="project" value="UniProtKB-SubCell"/>
</dbReference>
<evidence type="ECO:0000313" key="8">
    <source>
        <dbReference type="EMBL" id="KAG0307071.1"/>
    </source>
</evidence>
<feature type="compositionally biased region" description="Low complexity" evidence="5">
    <location>
        <begin position="274"/>
        <end position="292"/>
    </location>
</feature>
<gene>
    <name evidence="8" type="ORF">BGZ97_000521</name>
</gene>
<keyword evidence="2 6" id="KW-0812">Transmembrane</keyword>
<feature type="region of interest" description="Disordered" evidence="5">
    <location>
        <begin position="66"/>
        <end position="94"/>
    </location>
</feature>
<proteinExistence type="predicted"/>
<feature type="non-terminal residue" evidence="8">
    <location>
        <position position="839"/>
    </location>
</feature>
<dbReference type="Pfam" id="PF02656">
    <property type="entry name" value="DUF202"/>
    <property type="match status" value="1"/>
</dbReference>
<feature type="transmembrane region" description="Helical" evidence="6">
    <location>
        <begin position="782"/>
        <end position="801"/>
    </location>
</feature>
<feature type="transmembrane region" description="Helical" evidence="6">
    <location>
        <begin position="754"/>
        <end position="775"/>
    </location>
</feature>
<protein>
    <recommendedName>
        <fullName evidence="7">DUF202 domain-containing protein</fullName>
    </recommendedName>
</protein>
<accession>A0A9P6QYI2</accession>
<feature type="compositionally biased region" description="Polar residues" evidence="5">
    <location>
        <begin position="371"/>
        <end position="387"/>
    </location>
</feature>
<keyword evidence="9" id="KW-1185">Reference proteome</keyword>
<keyword evidence="4 6" id="KW-0472">Membrane</keyword>
<feature type="compositionally biased region" description="Low complexity" evidence="5">
    <location>
        <begin position="10"/>
        <end position="33"/>
    </location>
</feature>
<feature type="region of interest" description="Disordered" evidence="5">
    <location>
        <begin position="336"/>
        <end position="445"/>
    </location>
</feature>
<feature type="region of interest" description="Disordered" evidence="5">
    <location>
        <begin position="1"/>
        <end position="50"/>
    </location>
</feature>
<dbReference type="InterPro" id="IPR003807">
    <property type="entry name" value="DUF202"/>
</dbReference>
<dbReference type="InterPro" id="IPR051572">
    <property type="entry name" value="VTC_Complex_Subunit"/>
</dbReference>
<evidence type="ECO:0000256" key="4">
    <source>
        <dbReference type="ARBA" id="ARBA00023136"/>
    </source>
</evidence>
<dbReference type="PANTHER" id="PTHR46140">
    <property type="entry name" value="VACUOLAR TRANSPORTER CHAPERONE 1-RELATED"/>
    <property type="match status" value="1"/>
</dbReference>
<name>A0A9P6QYI2_9FUNG</name>
<feature type="region of interest" description="Disordered" evidence="5">
    <location>
        <begin position="461"/>
        <end position="484"/>
    </location>
</feature>
<evidence type="ECO:0000259" key="7">
    <source>
        <dbReference type="Pfam" id="PF02656"/>
    </source>
</evidence>
<evidence type="ECO:0000256" key="5">
    <source>
        <dbReference type="SAM" id="MobiDB-lite"/>
    </source>
</evidence>
<feature type="region of interest" description="Disordered" evidence="5">
    <location>
        <begin position="274"/>
        <end position="297"/>
    </location>
</feature>
<feature type="compositionally biased region" description="Basic and acidic residues" evidence="5">
    <location>
        <begin position="683"/>
        <end position="692"/>
    </location>
</feature>
<feature type="domain" description="DUF202" evidence="7">
    <location>
        <begin position="747"/>
        <end position="806"/>
    </location>
</feature>
<feature type="transmembrane region" description="Helical" evidence="6">
    <location>
        <begin position="821"/>
        <end position="838"/>
    </location>
</feature>
<dbReference type="OrthoDB" id="2243669at2759"/>
<reference evidence="8" key="1">
    <citation type="journal article" date="2020" name="Fungal Divers.">
        <title>Resolving the Mortierellaceae phylogeny through synthesis of multi-gene phylogenetics and phylogenomics.</title>
        <authorList>
            <person name="Vandepol N."/>
            <person name="Liber J."/>
            <person name="Desiro A."/>
            <person name="Na H."/>
            <person name="Kennedy M."/>
            <person name="Barry K."/>
            <person name="Grigoriev I.V."/>
            <person name="Miller A.N."/>
            <person name="O'Donnell K."/>
            <person name="Stajich J.E."/>
            <person name="Bonito G."/>
        </authorList>
    </citation>
    <scope>NUCLEOTIDE SEQUENCE</scope>
    <source>
        <strain evidence="8">NVP60</strain>
    </source>
</reference>
<feature type="compositionally biased region" description="Acidic residues" evidence="5">
    <location>
        <begin position="408"/>
        <end position="418"/>
    </location>
</feature>
<comment type="caution">
    <text evidence="8">The sequence shown here is derived from an EMBL/GenBank/DDBJ whole genome shotgun (WGS) entry which is preliminary data.</text>
</comment>
<dbReference type="PANTHER" id="PTHR46140:SF1">
    <property type="entry name" value="VACUOLAR TRANSPORTER CHAPERONE COMPLEX SUBUNIT 4-RELATED"/>
    <property type="match status" value="1"/>
</dbReference>
<feature type="compositionally biased region" description="Polar residues" evidence="5">
    <location>
        <begin position="70"/>
        <end position="89"/>
    </location>
</feature>
<feature type="region of interest" description="Disordered" evidence="5">
    <location>
        <begin position="712"/>
        <end position="743"/>
    </location>
</feature>
<evidence type="ECO:0000313" key="9">
    <source>
        <dbReference type="Proteomes" id="UP000823405"/>
    </source>
</evidence>
<evidence type="ECO:0000256" key="3">
    <source>
        <dbReference type="ARBA" id="ARBA00022989"/>
    </source>
</evidence>
<feature type="compositionally biased region" description="Low complexity" evidence="5">
    <location>
        <begin position="461"/>
        <end position="483"/>
    </location>
</feature>
<feature type="compositionally biased region" description="Low complexity" evidence="5">
    <location>
        <begin position="345"/>
        <end position="360"/>
    </location>
</feature>
<evidence type="ECO:0000256" key="1">
    <source>
        <dbReference type="ARBA" id="ARBA00004127"/>
    </source>
</evidence>
<dbReference type="Proteomes" id="UP000823405">
    <property type="component" value="Unassembled WGS sequence"/>
</dbReference>
<dbReference type="EMBL" id="JAAAIN010001095">
    <property type="protein sequence ID" value="KAG0307071.1"/>
    <property type="molecule type" value="Genomic_DNA"/>
</dbReference>
<keyword evidence="3 6" id="KW-1133">Transmembrane helix</keyword>
<evidence type="ECO:0000256" key="6">
    <source>
        <dbReference type="SAM" id="Phobius"/>
    </source>
</evidence>
<sequence length="839" mass="90276">MRITPDPLGSPSTKRASPSSSTPSLSTLANASSPRPPRTINPAVKVNRTMPLRQLHSQLLSASGADAAVATTSNADPVPTTPATGSESGSGNGDQMAKLFSISISRTVSLSAQEASKSSEASLVNNNYRFPLKVNTVPKPHPSSSLWRSQSSDALISPNQLQGVVIESQRTPINAEHPRHFHHSGIAGGVALSSGLNDTTNIDAETRAHGLVFEPSSPDQKDIPWMLYRQRSQSVGAISSSSSVSASAMRSGAGMVAGAAASMIASAFGNHVQSVSGSQDRQQQQQSGSARSIETPLGSTYGLDTLYNQSCSTPAQAPLGKKDVVVEMDVEMAENVTRTEQSNQPSLEPNTSSQSSSPGPVLLPPSTPVSIISSGPTVPHTATTLSSGRGGGPWSDEEDQSSSVSTDTEVEMESEVDDQAGSLHVHRPARRTTSSRTGGKSHYSVYRRRIQSISQLRKLQLEQQQQDQQSQGQQRQQQVQQLQHEQETMVNDFFHPDIGDDDDSTSSILAISTTGKATAKRNTQEADGTHSMHFFNRHLQRVQQQAFGGGRRPEGYAMDASSPSIFSNMILSPASCKTVTSIHSAMTTGSETSYASSTTSGFSAITGTTSSSVYSLSSSDPSNISISRTTTVISETSTLCGNDTNGSSNDRTPLRPRGVRRFFHWTCLNTSLRPFSSSSALKCSEKSGKPQDSDTSTPRRLTLQELSSRESRFFGKGQPTSTHTTAPRDPPRRHGKKGPRRPDAKAFFSNERTYMHWIKFGLLLGSMALTLLSFGKSMGLQVGLFLVLVAMSSLVYATTIFHLRDRWMKQFRLDVLYYDRVGPTVLFMALFLAFATNVT</sequence>
<dbReference type="AlphaFoldDB" id="A0A9P6QYI2"/>
<feature type="region of interest" description="Disordered" evidence="5">
    <location>
        <begin position="679"/>
        <end position="700"/>
    </location>
</feature>
<comment type="subcellular location">
    <subcellularLocation>
        <location evidence="1">Endomembrane system</location>
        <topology evidence="1">Multi-pass membrane protein</topology>
    </subcellularLocation>
</comment>
<evidence type="ECO:0000256" key="2">
    <source>
        <dbReference type="ARBA" id="ARBA00022692"/>
    </source>
</evidence>